<dbReference type="GO" id="GO:0008157">
    <property type="term" value="F:protein phosphatase 1 binding"/>
    <property type="evidence" value="ECO:0007669"/>
    <property type="project" value="TreeGrafter"/>
</dbReference>
<organism evidence="3 4">
    <name type="scientific">Paragonimus heterotremus</name>
    <dbReference type="NCBI Taxonomy" id="100268"/>
    <lineage>
        <taxon>Eukaryota</taxon>
        <taxon>Metazoa</taxon>
        <taxon>Spiralia</taxon>
        <taxon>Lophotrochozoa</taxon>
        <taxon>Platyhelminthes</taxon>
        <taxon>Trematoda</taxon>
        <taxon>Digenea</taxon>
        <taxon>Plagiorchiida</taxon>
        <taxon>Troglotremata</taxon>
        <taxon>Troglotrematidae</taxon>
        <taxon>Paragonimus</taxon>
    </lineage>
</organism>
<dbReference type="GO" id="GO:0005979">
    <property type="term" value="P:regulation of glycogen biosynthetic process"/>
    <property type="evidence" value="ECO:0007669"/>
    <property type="project" value="TreeGrafter"/>
</dbReference>
<dbReference type="GO" id="GO:0000164">
    <property type="term" value="C:protein phosphatase type 1 complex"/>
    <property type="evidence" value="ECO:0007669"/>
    <property type="project" value="TreeGrafter"/>
</dbReference>
<evidence type="ECO:0000313" key="4">
    <source>
        <dbReference type="Proteomes" id="UP000748531"/>
    </source>
</evidence>
<proteinExistence type="predicted"/>
<feature type="compositionally biased region" description="Polar residues" evidence="1">
    <location>
        <begin position="421"/>
        <end position="430"/>
    </location>
</feature>
<dbReference type="Proteomes" id="UP000748531">
    <property type="component" value="Unassembled WGS sequence"/>
</dbReference>
<name>A0A8J4THY0_9TREM</name>
<dbReference type="Gene3D" id="2.60.40.2440">
    <property type="entry name" value="Carbohydrate binding type-21 domain"/>
    <property type="match status" value="1"/>
</dbReference>
<sequence length="630" mass="69828">MSDTDNLVTGYLVAKINSHQVSEEEETDSPTYQDTTVVSTPTSKSLWTYIKWLIWTAVSRLLSCGISVLGPHFDDPWPTTTSLSEPGEVGLYSAYTNRTDESDIIVPPLGSKDCASNNHSSTLAEQPDKVGKKTEVTENLSSARNWAIIPVNPSPKSTNNIQNVFDQRPLSDFEVTFDNESTTFDLIPESTVHYSSTFTLLNAYYTDSVYGRIDGATRDQLVASLLTSVIPRNLSDCSELSTPAAIRKMYAWTEPNNDCLEGIENTHSVSKFDLRSTSSNSDEQWAYPGKLTMSDSSYTPLSPLTAESCTLIGDCSSSPQKHIDLGLPGIDKQDQTLAWAMANLQIDGEKLEREFPMIDNSSTKQQLRQSRDKSPVKTINSLHLPDTMSMPSIRPFEGCQLFDSRSACSIEETEMPKPKRSSSLKSQRTPPGTPGQKAVRFADAFGLDLESVRHVFDLEAPPKIPASATFDLNLDTDESIARIGAKQFGLCFPQPGLASNFIRRVLNQAVSLEDARVDMPRGLLTGTIRVKSFGFEKRVHVRITYNNWMTYCDTPAAYVQGSHDGATDRFSFSVVFPDIMIPGDRAQFAIRYETHTGEQFWDNNNGQNYSVTCYAKATDLAGDGSWVHYL</sequence>
<dbReference type="InterPro" id="IPR005036">
    <property type="entry name" value="CBM21_dom"/>
</dbReference>
<reference evidence="3" key="1">
    <citation type="submission" date="2019-05" db="EMBL/GenBank/DDBJ databases">
        <title>Annotation for the trematode Paragonimus heterotremus.</title>
        <authorList>
            <person name="Choi Y.-J."/>
        </authorList>
    </citation>
    <scope>NUCLEOTIDE SEQUENCE</scope>
    <source>
        <strain evidence="3">LC</strain>
    </source>
</reference>
<dbReference type="PANTHER" id="PTHR12307">
    <property type="entry name" value="PROTEIN PHOSPHATASE 1 REGULATORY SUBUNIT"/>
    <property type="match status" value="1"/>
</dbReference>
<feature type="region of interest" description="Disordered" evidence="1">
    <location>
        <begin position="411"/>
        <end position="436"/>
    </location>
</feature>
<protein>
    <submittedName>
        <fullName evidence="3">Putative phosphatase regulatory subunit</fullName>
    </submittedName>
</protein>
<dbReference type="AlphaFoldDB" id="A0A8J4THY0"/>
<feature type="domain" description="CBM21" evidence="2">
    <location>
        <begin position="502"/>
        <end position="612"/>
    </location>
</feature>
<dbReference type="PANTHER" id="PTHR12307:SF53">
    <property type="entry name" value="PROTEIN PHOSPHATASE 1 REGULATORY SUBUNIT"/>
    <property type="match status" value="1"/>
</dbReference>
<dbReference type="Pfam" id="PF03370">
    <property type="entry name" value="CBM_21"/>
    <property type="match status" value="1"/>
</dbReference>
<dbReference type="InterPro" id="IPR050782">
    <property type="entry name" value="PP1_regulatory_subunit_3"/>
</dbReference>
<evidence type="ECO:0000313" key="3">
    <source>
        <dbReference type="EMBL" id="KAF5405199.1"/>
    </source>
</evidence>
<gene>
    <name evidence="3" type="ORF">PHET_01238</name>
</gene>
<dbReference type="GO" id="GO:2001069">
    <property type="term" value="F:glycogen binding"/>
    <property type="evidence" value="ECO:0007669"/>
    <property type="project" value="TreeGrafter"/>
</dbReference>
<evidence type="ECO:0000259" key="2">
    <source>
        <dbReference type="PROSITE" id="PS51159"/>
    </source>
</evidence>
<dbReference type="OrthoDB" id="8942186at2759"/>
<accession>A0A8J4THY0</accession>
<dbReference type="PROSITE" id="PS51159">
    <property type="entry name" value="CBM21"/>
    <property type="match status" value="1"/>
</dbReference>
<comment type="caution">
    <text evidence="3">The sequence shown here is derived from an EMBL/GenBank/DDBJ whole genome shotgun (WGS) entry which is preliminary data.</text>
</comment>
<feature type="region of interest" description="Disordered" evidence="1">
    <location>
        <begin position="360"/>
        <end position="387"/>
    </location>
</feature>
<evidence type="ECO:0000256" key="1">
    <source>
        <dbReference type="SAM" id="MobiDB-lite"/>
    </source>
</evidence>
<keyword evidence="4" id="KW-1185">Reference proteome</keyword>
<dbReference type="EMBL" id="LUCH01000418">
    <property type="protein sequence ID" value="KAF5405199.1"/>
    <property type="molecule type" value="Genomic_DNA"/>
</dbReference>
<dbReference type="InterPro" id="IPR038175">
    <property type="entry name" value="CBM21_dom_sf"/>
</dbReference>